<name>A0AAW4VV03_9FIRM</name>
<evidence type="ECO:0000313" key="2">
    <source>
        <dbReference type="EMBL" id="MCC2176756.1"/>
    </source>
</evidence>
<reference evidence="2 3" key="1">
    <citation type="submission" date="2021-10" db="EMBL/GenBank/DDBJ databases">
        <title>Anaerobic single-cell dispensing facilitates the cultivation of human gut bacteria.</title>
        <authorList>
            <person name="Afrizal A."/>
        </authorList>
    </citation>
    <scope>NUCLEOTIDE SEQUENCE [LARGE SCALE GENOMIC DNA]</scope>
    <source>
        <strain evidence="2 3">CLA-AA-H270</strain>
    </source>
</reference>
<gene>
    <name evidence="2" type="ORF">LKD22_06405</name>
</gene>
<evidence type="ECO:0008006" key="4">
    <source>
        <dbReference type="Google" id="ProtNLM"/>
    </source>
</evidence>
<keyword evidence="1" id="KW-0472">Membrane</keyword>
<accession>A0AAW4VV03</accession>
<dbReference type="Proteomes" id="UP001298753">
    <property type="component" value="Unassembled WGS sequence"/>
</dbReference>
<feature type="transmembrane region" description="Helical" evidence="1">
    <location>
        <begin position="12"/>
        <end position="29"/>
    </location>
</feature>
<keyword evidence="1" id="KW-1133">Transmembrane helix</keyword>
<organism evidence="2 3">
    <name type="scientific">Agathobaculum butyriciproducens</name>
    <dbReference type="NCBI Taxonomy" id="1628085"/>
    <lineage>
        <taxon>Bacteria</taxon>
        <taxon>Bacillati</taxon>
        <taxon>Bacillota</taxon>
        <taxon>Clostridia</taxon>
        <taxon>Eubacteriales</taxon>
        <taxon>Butyricicoccaceae</taxon>
        <taxon>Agathobaculum</taxon>
    </lineage>
</organism>
<dbReference type="GeneID" id="98660170"/>
<dbReference type="RefSeq" id="WP_227600592.1">
    <property type="nucleotide sequence ID" value="NZ_JAJEPX010000014.1"/>
</dbReference>
<evidence type="ECO:0000313" key="3">
    <source>
        <dbReference type="Proteomes" id="UP001298753"/>
    </source>
</evidence>
<feature type="transmembrane region" description="Helical" evidence="1">
    <location>
        <begin position="110"/>
        <end position="127"/>
    </location>
</feature>
<comment type="caution">
    <text evidence="2">The sequence shown here is derived from an EMBL/GenBank/DDBJ whole genome shotgun (WGS) entry which is preliminary data.</text>
</comment>
<proteinExistence type="predicted"/>
<keyword evidence="3" id="KW-1185">Reference proteome</keyword>
<dbReference type="AlphaFoldDB" id="A0AAW4VV03"/>
<evidence type="ECO:0000256" key="1">
    <source>
        <dbReference type="SAM" id="Phobius"/>
    </source>
</evidence>
<sequence length="128" mass="14632">MDRKAVSMWKVTRNLLLTDVCAIALYWLIPSAKMLVLPLGVLCAIGYMLWLGRCFLNDCKANLPNEDYQRIAAEFGFIWCWNPGRREQWQYTAEESGETGAALLRIWRGNMMLVIVSLAVMAVLVWMG</sequence>
<protein>
    <recommendedName>
        <fullName evidence="4">DUF5808 domain-containing protein</fullName>
    </recommendedName>
</protein>
<feature type="transmembrane region" description="Helical" evidence="1">
    <location>
        <begin position="35"/>
        <end position="56"/>
    </location>
</feature>
<dbReference type="EMBL" id="JAJEPX010000014">
    <property type="protein sequence ID" value="MCC2176756.1"/>
    <property type="molecule type" value="Genomic_DNA"/>
</dbReference>
<keyword evidence="1" id="KW-0812">Transmembrane</keyword>